<name>A0A146KAI0_9EUKA</name>
<organism evidence="2">
    <name type="scientific">Trepomonas sp. PC1</name>
    <dbReference type="NCBI Taxonomy" id="1076344"/>
    <lineage>
        <taxon>Eukaryota</taxon>
        <taxon>Metamonada</taxon>
        <taxon>Diplomonadida</taxon>
        <taxon>Hexamitidae</taxon>
        <taxon>Hexamitinae</taxon>
        <taxon>Trepomonas</taxon>
    </lineage>
</organism>
<dbReference type="EMBL" id="GDID01003871">
    <property type="protein sequence ID" value="JAP92735.1"/>
    <property type="molecule type" value="Transcribed_RNA"/>
</dbReference>
<accession>A0A146KAI0</accession>
<evidence type="ECO:0000313" key="2">
    <source>
        <dbReference type="EMBL" id="JAP92735.1"/>
    </source>
</evidence>
<proteinExistence type="predicted"/>
<feature type="non-terminal residue" evidence="2">
    <location>
        <position position="1"/>
    </location>
</feature>
<reference evidence="2" key="1">
    <citation type="submission" date="2015-07" db="EMBL/GenBank/DDBJ databases">
        <title>Adaptation to a free-living lifestyle via gene acquisitions in the diplomonad Trepomonas sp. PC1.</title>
        <authorList>
            <person name="Xu F."/>
            <person name="Jerlstrom-Hultqvist J."/>
            <person name="Kolisko M."/>
            <person name="Simpson A.G.B."/>
            <person name="Roger A.J."/>
            <person name="Svard S.G."/>
            <person name="Andersson J.O."/>
        </authorList>
    </citation>
    <scope>NUCLEOTIDE SEQUENCE</scope>
    <source>
        <strain evidence="2">PC1</strain>
    </source>
</reference>
<feature type="compositionally biased region" description="Polar residues" evidence="1">
    <location>
        <begin position="81"/>
        <end position="91"/>
    </location>
</feature>
<feature type="region of interest" description="Disordered" evidence="1">
    <location>
        <begin position="68"/>
        <end position="96"/>
    </location>
</feature>
<dbReference type="AlphaFoldDB" id="A0A146KAI0"/>
<gene>
    <name evidence="2" type="ORF">TPC1_15221</name>
</gene>
<sequence length="120" mass="13985">DTHQRKLHGSVTQNDVITIRHEVERALDRGIKMDHQFQIELKQKLAQEYHRNSFTVAFNNQKRLVQNRGTKSRSFEVPSADSKSFSATVSEPQKEEQNVQLFPDLFGAETDFVIFDYMDL</sequence>
<protein>
    <submittedName>
        <fullName evidence="2">Uncharacterized protein</fullName>
    </submittedName>
</protein>
<evidence type="ECO:0000256" key="1">
    <source>
        <dbReference type="SAM" id="MobiDB-lite"/>
    </source>
</evidence>